<dbReference type="RefSeq" id="WP_164246208.1">
    <property type="nucleotide sequence ID" value="NZ_JAAGMA010000523.1"/>
</dbReference>
<dbReference type="EMBL" id="JAAGMA010000523">
    <property type="protein sequence ID" value="NEB10936.1"/>
    <property type="molecule type" value="Genomic_DNA"/>
</dbReference>
<comment type="caution">
    <text evidence="2">The sequence shown here is derived from an EMBL/GenBank/DDBJ whole genome shotgun (WGS) entry which is preliminary data.</text>
</comment>
<evidence type="ECO:0008006" key="4">
    <source>
        <dbReference type="Google" id="ProtNLM"/>
    </source>
</evidence>
<proteinExistence type="predicted"/>
<organism evidence="2 3">
    <name type="scientific">Streptomyces coelicoflavus</name>
    <dbReference type="NCBI Taxonomy" id="285562"/>
    <lineage>
        <taxon>Bacteria</taxon>
        <taxon>Bacillati</taxon>
        <taxon>Actinomycetota</taxon>
        <taxon>Actinomycetes</taxon>
        <taxon>Kitasatosporales</taxon>
        <taxon>Streptomycetaceae</taxon>
        <taxon>Streptomyces</taxon>
    </lineage>
</organism>
<gene>
    <name evidence="2" type="ORF">G3I32_19160</name>
</gene>
<feature type="compositionally biased region" description="Low complexity" evidence="1">
    <location>
        <begin position="141"/>
        <end position="160"/>
    </location>
</feature>
<reference evidence="2 3" key="1">
    <citation type="submission" date="2020-01" db="EMBL/GenBank/DDBJ databases">
        <title>Insect and environment-associated Actinomycetes.</title>
        <authorList>
            <person name="Currrie C."/>
            <person name="Chevrette M."/>
            <person name="Carlson C."/>
            <person name="Stubbendieck R."/>
            <person name="Wendt-Pienkowski E."/>
        </authorList>
    </citation>
    <scope>NUCLEOTIDE SEQUENCE [LARGE SCALE GENOMIC DNA]</scope>
    <source>
        <strain evidence="2 3">SID14163</strain>
    </source>
</reference>
<accession>A0A7K3PLU4</accession>
<sequence>MRDERGRVAAVGLRGVVSAVAVLMLATGCTWQQRQLGRADIPGTWTGGDAGTLRFEADGTVVATGLAEYNRDGDKVSECSGTGEWGLYPDDEAANLLSISVCDGNPWKFGGSKAHPKMRRSVGDPDHGNFQTLSREERKSPGASGPPTRTTRTAPGGLGK</sequence>
<evidence type="ECO:0000256" key="1">
    <source>
        <dbReference type="SAM" id="MobiDB-lite"/>
    </source>
</evidence>
<dbReference type="PROSITE" id="PS51257">
    <property type="entry name" value="PROKAR_LIPOPROTEIN"/>
    <property type="match status" value="1"/>
</dbReference>
<evidence type="ECO:0000313" key="3">
    <source>
        <dbReference type="Proteomes" id="UP000470446"/>
    </source>
</evidence>
<protein>
    <recommendedName>
        <fullName evidence="4">Lipoprotein</fullName>
    </recommendedName>
</protein>
<dbReference type="AlphaFoldDB" id="A0A7K3PLU4"/>
<dbReference type="Proteomes" id="UP000470446">
    <property type="component" value="Unassembled WGS sequence"/>
</dbReference>
<evidence type="ECO:0000313" key="2">
    <source>
        <dbReference type="EMBL" id="NEB10936.1"/>
    </source>
</evidence>
<feature type="region of interest" description="Disordered" evidence="1">
    <location>
        <begin position="110"/>
        <end position="160"/>
    </location>
</feature>
<name>A0A7K3PLU4_9ACTN</name>